<evidence type="ECO:0000313" key="2">
    <source>
        <dbReference type="EMBL" id="KAI7751182.1"/>
    </source>
</evidence>
<organism evidence="2 3">
    <name type="scientific">Ambrosia artemisiifolia</name>
    <name type="common">Common ragweed</name>
    <dbReference type="NCBI Taxonomy" id="4212"/>
    <lineage>
        <taxon>Eukaryota</taxon>
        <taxon>Viridiplantae</taxon>
        <taxon>Streptophyta</taxon>
        <taxon>Embryophyta</taxon>
        <taxon>Tracheophyta</taxon>
        <taxon>Spermatophyta</taxon>
        <taxon>Magnoliopsida</taxon>
        <taxon>eudicotyledons</taxon>
        <taxon>Gunneridae</taxon>
        <taxon>Pentapetalae</taxon>
        <taxon>asterids</taxon>
        <taxon>campanulids</taxon>
        <taxon>Asterales</taxon>
        <taxon>Asteraceae</taxon>
        <taxon>Asteroideae</taxon>
        <taxon>Heliantheae alliance</taxon>
        <taxon>Heliantheae</taxon>
        <taxon>Ambrosia</taxon>
    </lineage>
</organism>
<feature type="domain" description="U1-type" evidence="1">
    <location>
        <begin position="82"/>
        <end position="116"/>
    </location>
</feature>
<dbReference type="Gene3D" id="3.30.160.60">
    <property type="entry name" value="Classic Zinc Finger"/>
    <property type="match status" value="1"/>
</dbReference>
<dbReference type="SUPFAM" id="SSF57667">
    <property type="entry name" value="beta-beta-alpha zinc fingers"/>
    <property type="match status" value="1"/>
</dbReference>
<dbReference type="InterPro" id="IPR036236">
    <property type="entry name" value="Znf_C2H2_sf"/>
</dbReference>
<dbReference type="AlphaFoldDB" id="A0AAD5GQ37"/>
<dbReference type="Proteomes" id="UP001206925">
    <property type="component" value="Unassembled WGS sequence"/>
</dbReference>
<name>A0AAD5GQ37_AMBAR</name>
<sequence length="161" mass="18243">MEEEMVKLCNVMPVELAIKRELEYRKKMDALKNQHQYDLKPLISAQGPPTQARKEDAELAPSNFQKSPTLQFSASSRTLKEKLAFSCKACQLTFGCVFSLSYHIESQHHKVNMSQMKKRKQSLSNPIWCELCKSPCSSLGQVQAHLNGTRHSSSVSNSRNN</sequence>
<reference evidence="2" key="1">
    <citation type="submission" date="2022-06" db="EMBL/GenBank/DDBJ databases">
        <title>Uncovering the hologenomic basis of an extraordinary plant invasion.</title>
        <authorList>
            <person name="Bieker V.C."/>
            <person name="Martin M.D."/>
            <person name="Gilbert T."/>
            <person name="Hodgins K."/>
            <person name="Battlay P."/>
            <person name="Petersen B."/>
            <person name="Wilson J."/>
        </authorList>
    </citation>
    <scope>NUCLEOTIDE SEQUENCE</scope>
    <source>
        <strain evidence="2">AA19_3_7</strain>
        <tissue evidence="2">Leaf</tissue>
    </source>
</reference>
<dbReference type="EMBL" id="JAMZMK010005955">
    <property type="protein sequence ID" value="KAI7751182.1"/>
    <property type="molecule type" value="Genomic_DNA"/>
</dbReference>
<dbReference type="InterPro" id="IPR013087">
    <property type="entry name" value="Znf_C2H2_type"/>
</dbReference>
<protein>
    <recommendedName>
        <fullName evidence="1">U1-type domain-containing protein</fullName>
    </recommendedName>
</protein>
<accession>A0AAD5GQ37</accession>
<gene>
    <name evidence="2" type="ORF">M8C21_027794</name>
</gene>
<dbReference type="SMART" id="SM00451">
    <property type="entry name" value="ZnF_U1"/>
    <property type="match status" value="2"/>
</dbReference>
<dbReference type="Pfam" id="PF12874">
    <property type="entry name" value="zf-met"/>
    <property type="match status" value="1"/>
</dbReference>
<comment type="caution">
    <text evidence="2">The sequence shown here is derived from an EMBL/GenBank/DDBJ whole genome shotgun (WGS) entry which is preliminary data.</text>
</comment>
<dbReference type="GO" id="GO:0008270">
    <property type="term" value="F:zinc ion binding"/>
    <property type="evidence" value="ECO:0007669"/>
    <property type="project" value="InterPro"/>
</dbReference>
<keyword evidence="3" id="KW-1185">Reference proteome</keyword>
<evidence type="ECO:0000313" key="3">
    <source>
        <dbReference type="Proteomes" id="UP001206925"/>
    </source>
</evidence>
<dbReference type="InterPro" id="IPR003604">
    <property type="entry name" value="Matrin/U1-like-C_Znf_C2H2"/>
</dbReference>
<proteinExistence type="predicted"/>
<dbReference type="GO" id="GO:0003676">
    <property type="term" value="F:nucleic acid binding"/>
    <property type="evidence" value="ECO:0007669"/>
    <property type="project" value="InterPro"/>
</dbReference>
<evidence type="ECO:0000259" key="1">
    <source>
        <dbReference type="SMART" id="SM00451"/>
    </source>
</evidence>
<feature type="domain" description="U1-type" evidence="1">
    <location>
        <begin position="124"/>
        <end position="158"/>
    </location>
</feature>